<dbReference type="Proteomes" id="UP000295244">
    <property type="component" value="Unassembled WGS sequence"/>
</dbReference>
<dbReference type="AlphaFoldDB" id="A0A4R1BEZ8"/>
<keyword evidence="4" id="KW-1185">Reference proteome</keyword>
<accession>A0A4R1BEZ8</accession>
<feature type="transmembrane region" description="Helical" evidence="1">
    <location>
        <begin position="6"/>
        <end position="25"/>
    </location>
</feature>
<evidence type="ECO:0000313" key="3">
    <source>
        <dbReference type="EMBL" id="TCJ15956.1"/>
    </source>
</evidence>
<dbReference type="EMBL" id="SKBU01000023">
    <property type="protein sequence ID" value="TCJ15683.1"/>
    <property type="molecule type" value="Genomic_DNA"/>
</dbReference>
<keyword evidence="1" id="KW-0812">Transmembrane</keyword>
<evidence type="ECO:0000313" key="4">
    <source>
        <dbReference type="Proteomes" id="UP000295244"/>
    </source>
</evidence>
<keyword evidence="2" id="KW-0966">Cell projection</keyword>
<protein>
    <submittedName>
        <fullName evidence="2">Flagellar biosynthesis protein FlgM</fullName>
    </submittedName>
</protein>
<sequence length="28" mass="3010">LTAAAFTYIAAALTALLTLLYLILISRQ</sequence>
<keyword evidence="1" id="KW-1133">Transmembrane helix</keyword>
<keyword evidence="2" id="KW-0969">Cilium</keyword>
<proteinExistence type="predicted"/>
<gene>
    <name evidence="3" type="ORF">E0L93_11345</name>
    <name evidence="2" type="ORF">E0L93_12720</name>
</gene>
<name>A0A4R1BEZ8_9ACTN</name>
<feature type="non-terminal residue" evidence="2">
    <location>
        <position position="1"/>
    </location>
</feature>
<organism evidence="2 4">
    <name type="scientific">Rubrobacter taiwanensis</name>
    <dbReference type="NCBI Taxonomy" id="185139"/>
    <lineage>
        <taxon>Bacteria</taxon>
        <taxon>Bacillati</taxon>
        <taxon>Actinomycetota</taxon>
        <taxon>Rubrobacteria</taxon>
        <taxon>Rubrobacterales</taxon>
        <taxon>Rubrobacteraceae</taxon>
        <taxon>Rubrobacter</taxon>
    </lineage>
</organism>
<keyword evidence="1" id="KW-0472">Membrane</keyword>
<comment type="caution">
    <text evidence="2">The sequence shown here is derived from an EMBL/GenBank/DDBJ whole genome shotgun (WGS) entry which is preliminary data.</text>
</comment>
<reference evidence="2 4" key="1">
    <citation type="submission" date="2019-03" db="EMBL/GenBank/DDBJ databases">
        <title>Whole genome sequence of a novel Rubrobacter taiwanensis strain, isolated from Yellowstone National Park.</title>
        <authorList>
            <person name="Freed S."/>
            <person name="Ramaley R.F."/>
            <person name="Kyndt J.A."/>
        </authorList>
    </citation>
    <scope>NUCLEOTIDE SEQUENCE [LARGE SCALE GENOMIC DNA]</scope>
    <source>
        <strain evidence="2 4">Yellowstone</strain>
    </source>
</reference>
<evidence type="ECO:0000256" key="1">
    <source>
        <dbReference type="SAM" id="Phobius"/>
    </source>
</evidence>
<keyword evidence="2" id="KW-0282">Flagellum</keyword>
<dbReference type="EMBL" id="SKBU01000020">
    <property type="protein sequence ID" value="TCJ15956.1"/>
    <property type="molecule type" value="Genomic_DNA"/>
</dbReference>
<evidence type="ECO:0000313" key="2">
    <source>
        <dbReference type="EMBL" id="TCJ15683.1"/>
    </source>
</evidence>